<keyword evidence="2" id="KW-1185">Reference proteome</keyword>
<evidence type="ECO:0000313" key="1">
    <source>
        <dbReference type="EMBL" id="VVD29602.1"/>
    </source>
</evidence>
<protein>
    <submittedName>
        <fullName evidence="1">Uncharacterized protein</fullName>
    </submittedName>
</protein>
<dbReference type="Proteomes" id="UP000325811">
    <property type="component" value="Chromosome I"/>
</dbReference>
<reference evidence="1 2" key="1">
    <citation type="submission" date="2019-08" db="EMBL/GenBank/DDBJ databases">
        <authorList>
            <person name="Herpell B J."/>
        </authorList>
    </citation>
    <scope>NUCLEOTIDE SEQUENCE [LARGE SCALE GENOMIC DNA]</scope>
    <source>
        <strain evidence="2">Msb3</strain>
    </source>
</reference>
<organism evidence="1 2">
    <name type="scientific">Paraburkholderia dioscoreae</name>
    <dbReference type="NCBI Taxonomy" id="2604047"/>
    <lineage>
        <taxon>Bacteria</taxon>
        <taxon>Pseudomonadati</taxon>
        <taxon>Pseudomonadota</taxon>
        <taxon>Betaproteobacteria</taxon>
        <taxon>Burkholderiales</taxon>
        <taxon>Burkholderiaceae</taxon>
        <taxon>Paraburkholderia</taxon>
    </lineage>
</organism>
<name>A0A5Q4ZFA1_9BURK</name>
<accession>A0A5Q4ZFA1</accession>
<dbReference type="AlphaFoldDB" id="A0A5Q4ZFA1"/>
<sequence>MSTMSSMVPMVILVLLIQLLKPVSLVGSAHSRRDAPRAACAPLQAEDQQGVCLKGGKGRKGKGVCGACGRRETTQQHEWRTGKTRVAMAMAAVIAQCVKA</sequence>
<dbReference type="KEGG" id="pdio:PDMSB3_3146"/>
<dbReference type="EMBL" id="LR699553">
    <property type="protein sequence ID" value="VVD29602.1"/>
    <property type="molecule type" value="Genomic_DNA"/>
</dbReference>
<gene>
    <name evidence="1" type="ORF">PDMSB3_3146</name>
</gene>
<proteinExistence type="predicted"/>
<evidence type="ECO:0000313" key="2">
    <source>
        <dbReference type="Proteomes" id="UP000325811"/>
    </source>
</evidence>